<dbReference type="EMBL" id="BLXT01002349">
    <property type="protein sequence ID" value="GFN93439.1"/>
    <property type="molecule type" value="Genomic_DNA"/>
</dbReference>
<gene>
    <name evidence="2" type="ORF">PoB_001994500</name>
</gene>
<organism evidence="2 3">
    <name type="scientific">Plakobranchus ocellatus</name>
    <dbReference type="NCBI Taxonomy" id="259542"/>
    <lineage>
        <taxon>Eukaryota</taxon>
        <taxon>Metazoa</taxon>
        <taxon>Spiralia</taxon>
        <taxon>Lophotrochozoa</taxon>
        <taxon>Mollusca</taxon>
        <taxon>Gastropoda</taxon>
        <taxon>Heterobranchia</taxon>
        <taxon>Euthyneura</taxon>
        <taxon>Panpulmonata</taxon>
        <taxon>Sacoglossa</taxon>
        <taxon>Placobranchoidea</taxon>
        <taxon>Plakobranchidae</taxon>
        <taxon>Plakobranchus</taxon>
    </lineage>
</organism>
<protein>
    <submittedName>
        <fullName evidence="2">Transposase</fullName>
    </submittedName>
</protein>
<dbReference type="Proteomes" id="UP000735302">
    <property type="component" value="Unassembled WGS sequence"/>
</dbReference>
<sequence>MSALNDSDNNFDETNQPEEQTDEDELDAAGDDALQGLWMPNVGEDIVDQNINFIANQGPRIHLPTTASPLEYFQLFATGEFFNIIVKETNRYATQWIEGHQEYI</sequence>
<proteinExistence type="predicted"/>
<evidence type="ECO:0000313" key="2">
    <source>
        <dbReference type="EMBL" id="GFN93439.1"/>
    </source>
</evidence>
<feature type="region of interest" description="Disordered" evidence="1">
    <location>
        <begin position="1"/>
        <end position="33"/>
    </location>
</feature>
<feature type="compositionally biased region" description="Acidic residues" evidence="1">
    <location>
        <begin position="9"/>
        <end position="30"/>
    </location>
</feature>
<name>A0AAV3ZCW5_9GAST</name>
<evidence type="ECO:0000313" key="3">
    <source>
        <dbReference type="Proteomes" id="UP000735302"/>
    </source>
</evidence>
<comment type="caution">
    <text evidence="2">The sequence shown here is derived from an EMBL/GenBank/DDBJ whole genome shotgun (WGS) entry which is preliminary data.</text>
</comment>
<dbReference type="AlphaFoldDB" id="A0AAV3ZCW5"/>
<evidence type="ECO:0000256" key="1">
    <source>
        <dbReference type="SAM" id="MobiDB-lite"/>
    </source>
</evidence>
<accession>A0AAV3ZCW5</accession>
<keyword evidence="3" id="KW-1185">Reference proteome</keyword>
<reference evidence="2 3" key="1">
    <citation type="journal article" date="2021" name="Elife">
        <title>Chloroplast acquisition without the gene transfer in kleptoplastic sea slugs, Plakobranchus ocellatus.</title>
        <authorList>
            <person name="Maeda T."/>
            <person name="Takahashi S."/>
            <person name="Yoshida T."/>
            <person name="Shimamura S."/>
            <person name="Takaki Y."/>
            <person name="Nagai Y."/>
            <person name="Toyoda A."/>
            <person name="Suzuki Y."/>
            <person name="Arimoto A."/>
            <person name="Ishii H."/>
            <person name="Satoh N."/>
            <person name="Nishiyama T."/>
            <person name="Hasebe M."/>
            <person name="Maruyama T."/>
            <person name="Minagawa J."/>
            <person name="Obokata J."/>
            <person name="Shigenobu S."/>
        </authorList>
    </citation>
    <scope>NUCLEOTIDE SEQUENCE [LARGE SCALE GENOMIC DNA]</scope>
</reference>